<dbReference type="PROSITE" id="PS51365">
    <property type="entry name" value="RENAL_DIPEPTIDASE_2"/>
    <property type="match status" value="1"/>
</dbReference>
<dbReference type="Gene3D" id="3.20.20.140">
    <property type="entry name" value="Metal-dependent hydrolases"/>
    <property type="match status" value="1"/>
</dbReference>
<dbReference type="GO" id="GO:0070573">
    <property type="term" value="F:metallodipeptidase activity"/>
    <property type="evidence" value="ECO:0007669"/>
    <property type="project" value="InterPro"/>
</dbReference>
<dbReference type="SUPFAM" id="SSF51556">
    <property type="entry name" value="Metallo-dependent hydrolases"/>
    <property type="match status" value="1"/>
</dbReference>
<dbReference type="Pfam" id="PF01244">
    <property type="entry name" value="Peptidase_M19"/>
    <property type="match status" value="1"/>
</dbReference>
<reference evidence="1" key="1">
    <citation type="journal article" date="2014" name="Front. Microbiol.">
        <title>High frequency of phylogenetically diverse reductive dehalogenase-homologous genes in deep subseafloor sedimentary metagenomes.</title>
        <authorList>
            <person name="Kawai M."/>
            <person name="Futagami T."/>
            <person name="Toyoda A."/>
            <person name="Takaki Y."/>
            <person name="Nishi S."/>
            <person name="Hori S."/>
            <person name="Arai W."/>
            <person name="Tsubouchi T."/>
            <person name="Morono Y."/>
            <person name="Uchiyama I."/>
            <person name="Ito T."/>
            <person name="Fujiyama A."/>
            <person name="Inagaki F."/>
            <person name="Takami H."/>
        </authorList>
    </citation>
    <scope>NUCLEOTIDE SEQUENCE</scope>
    <source>
        <strain evidence="1">Expedition CK06-06</strain>
    </source>
</reference>
<protein>
    <recommendedName>
        <fullName evidence="2">Membrane dipeptidase</fullName>
    </recommendedName>
</protein>
<dbReference type="AlphaFoldDB" id="X1RFJ8"/>
<organism evidence="1">
    <name type="scientific">marine sediment metagenome</name>
    <dbReference type="NCBI Taxonomy" id="412755"/>
    <lineage>
        <taxon>unclassified sequences</taxon>
        <taxon>metagenomes</taxon>
        <taxon>ecological metagenomes</taxon>
    </lineage>
</organism>
<dbReference type="InterPro" id="IPR008257">
    <property type="entry name" value="Pept_M19"/>
</dbReference>
<accession>X1RFJ8</accession>
<dbReference type="InterPro" id="IPR032466">
    <property type="entry name" value="Metal_Hydrolase"/>
</dbReference>
<dbReference type="EMBL" id="BARW01014739">
    <property type="protein sequence ID" value="GAI79388.1"/>
    <property type="molecule type" value="Genomic_DNA"/>
</dbReference>
<dbReference type="PANTHER" id="PTHR10443:SF12">
    <property type="entry name" value="DIPEPTIDASE"/>
    <property type="match status" value="1"/>
</dbReference>
<feature type="non-terminal residue" evidence="1">
    <location>
        <position position="76"/>
    </location>
</feature>
<dbReference type="GO" id="GO:0006508">
    <property type="term" value="P:proteolysis"/>
    <property type="evidence" value="ECO:0007669"/>
    <property type="project" value="InterPro"/>
</dbReference>
<dbReference type="PANTHER" id="PTHR10443">
    <property type="entry name" value="MICROSOMAL DIPEPTIDASE"/>
    <property type="match status" value="1"/>
</dbReference>
<evidence type="ECO:0000313" key="1">
    <source>
        <dbReference type="EMBL" id="GAI79388.1"/>
    </source>
</evidence>
<evidence type="ECO:0008006" key="2">
    <source>
        <dbReference type="Google" id="ProtNLM"/>
    </source>
</evidence>
<proteinExistence type="predicted"/>
<comment type="caution">
    <text evidence="1">The sequence shown here is derived from an EMBL/GenBank/DDBJ whole genome shotgun (WGS) entry which is preliminary data.</text>
</comment>
<sequence length="76" mass="8230">MGLSWSNTNKFATGVKFSGKQSKTGLTDEGKELLAECQSLGITIDVSHLNDPSFWDVIESTTKPIFATHSNARAIT</sequence>
<gene>
    <name evidence="1" type="ORF">S12H4_26046</name>
</gene>
<name>X1RFJ8_9ZZZZ</name>